<keyword evidence="7" id="KW-0677">Repeat</keyword>
<keyword evidence="10" id="KW-0472">Membrane</keyword>
<dbReference type="PRINTS" id="PR01488">
    <property type="entry name" value="RTXTOXINA"/>
</dbReference>
<organism evidence="13 14">
    <name type="scientific">Falsiroseomonas algicola</name>
    <dbReference type="NCBI Taxonomy" id="2716930"/>
    <lineage>
        <taxon>Bacteria</taxon>
        <taxon>Pseudomonadati</taxon>
        <taxon>Pseudomonadota</taxon>
        <taxon>Alphaproteobacteria</taxon>
        <taxon>Acetobacterales</taxon>
        <taxon>Roseomonadaceae</taxon>
        <taxon>Falsiroseomonas</taxon>
    </lineage>
</organism>
<dbReference type="PRINTS" id="PR00313">
    <property type="entry name" value="CABNDNGRPT"/>
</dbReference>
<evidence type="ECO:0000256" key="9">
    <source>
        <dbReference type="ARBA" id="ARBA00023026"/>
    </source>
</evidence>
<dbReference type="Gene3D" id="2.150.10.10">
    <property type="entry name" value="Serralysin-like metalloprotease, C-terminal"/>
    <property type="match status" value="6"/>
</dbReference>
<dbReference type="Pfam" id="PF03160">
    <property type="entry name" value="Calx-beta"/>
    <property type="match status" value="1"/>
</dbReference>
<evidence type="ECO:0000259" key="12">
    <source>
        <dbReference type="SMART" id="SM00237"/>
    </source>
</evidence>
<dbReference type="Proteomes" id="UP000475385">
    <property type="component" value="Unassembled WGS sequence"/>
</dbReference>
<gene>
    <name evidence="13" type="ORF">G3576_10830</name>
</gene>
<dbReference type="Gene3D" id="2.60.40.2030">
    <property type="match status" value="3"/>
</dbReference>
<dbReference type="Pfam" id="PF08548">
    <property type="entry name" value="Peptidase_M10_C"/>
    <property type="match status" value="1"/>
</dbReference>
<dbReference type="GO" id="GO:0090729">
    <property type="term" value="F:toxin activity"/>
    <property type="evidence" value="ECO:0007669"/>
    <property type="project" value="UniProtKB-KW"/>
</dbReference>
<reference evidence="13 14" key="2">
    <citation type="submission" date="2020-03" db="EMBL/GenBank/DDBJ databases">
        <title>Roseomonas stagni sp. nov., isolated from pond water in Japan.</title>
        <authorList>
            <person name="Furuhata K."/>
            <person name="Miyamoto H."/>
            <person name="Goto K."/>
        </authorList>
    </citation>
    <scope>NUCLEOTIDE SEQUENCE [LARGE SCALE GENOMIC DNA]</scope>
    <source>
        <strain evidence="13 14">PeD5</strain>
    </source>
</reference>
<feature type="domain" description="Calx-beta" evidence="12">
    <location>
        <begin position="386"/>
        <end position="483"/>
    </location>
</feature>
<dbReference type="RefSeq" id="WP_164694394.1">
    <property type="nucleotide sequence ID" value="NZ_JAAIKB010000003.1"/>
</dbReference>
<comment type="cofactor">
    <cofactor evidence="1">
        <name>Ca(2+)</name>
        <dbReference type="ChEBI" id="CHEBI:29108"/>
    </cofactor>
</comment>
<proteinExistence type="predicted"/>
<dbReference type="PANTHER" id="PTHR38340:SF1">
    <property type="entry name" value="S-LAYER PROTEIN"/>
    <property type="match status" value="1"/>
</dbReference>
<keyword evidence="5" id="KW-0800">Toxin</keyword>
<keyword evidence="4" id="KW-0964">Secreted</keyword>
<dbReference type="GO" id="GO:0016020">
    <property type="term" value="C:membrane"/>
    <property type="evidence" value="ECO:0007669"/>
    <property type="project" value="UniProtKB-SubCell"/>
</dbReference>
<comment type="subcellular location">
    <subcellularLocation>
        <location evidence="2">Membrane</location>
    </subcellularLocation>
    <subcellularLocation>
        <location evidence="3">Secreted</location>
    </subcellularLocation>
</comment>
<evidence type="ECO:0000256" key="6">
    <source>
        <dbReference type="ARBA" id="ARBA00022729"/>
    </source>
</evidence>
<keyword evidence="9" id="KW-0843">Virulence</keyword>
<protein>
    <recommendedName>
        <fullName evidence="12">Calx-beta domain-containing protein</fullName>
    </recommendedName>
</protein>
<dbReference type="InterPro" id="IPR003995">
    <property type="entry name" value="RTX_toxin_determinant-A"/>
</dbReference>
<evidence type="ECO:0000256" key="2">
    <source>
        <dbReference type="ARBA" id="ARBA00004370"/>
    </source>
</evidence>
<evidence type="ECO:0000256" key="5">
    <source>
        <dbReference type="ARBA" id="ARBA00022656"/>
    </source>
</evidence>
<accession>A0A6M1LJN0</accession>
<dbReference type="InterPro" id="IPR050557">
    <property type="entry name" value="RTX_toxin/Mannuronan_C5-epim"/>
</dbReference>
<evidence type="ECO:0000256" key="3">
    <source>
        <dbReference type="ARBA" id="ARBA00004613"/>
    </source>
</evidence>
<dbReference type="InterPro" id="IPR018511">
    <property type="entry name" value="Hemolysin-typ_Ca-bd_CS"/>
</dbReference>
<sequence length="1060" mass="107251">MSELVNGLGGTAGFGENVLTPGASWSSATIDIGGFYNPSSGVKFLGSFYKSLWVNSAGYVQFSPADGDRAFTQSIPSSGIGGLDNTTHGDIVRPMIAPYWGPIDTGRAPLPASPGGTSTGANKVWYDLDAVTGVVTVTWDDVRPAAGGVLDVEAVDNGVAAFQMQIVPVTGPGTTSLDFNVFFRYESLGWGPFSFQDNTAISGDAPRVLLADFATIRNGSYVATEPLPSVATTLDADGVGGEDREAIFGMATGSNVGEAGTWRFAYRQGWVTAEVTMGNFGVTEGTGPGATFAAVEVDLMAGVPYGFTLTWEALSGGELGTATLATDLLATTGSITFDPWERSKTIFVPINRDSSMEGDDTFTVRLSAPALSFQNPGGVVLLNTDSRVTIFDDDNTLPTLSIADVVADEDSGGFTFTVTRSSGTGTSSAAYTVEAGTATAGVDFTAATGTVTFAEGETTKTITVQVTADTVVEDDETFNVILSAPTNATLADALAVGAIIDDDTTITFGVVTAGDSRQTETTLEDLTIQMRAVRRGVDLGALTVDWTLVGEADAGRGFQAMTAADFAGGVLPSGTISFAPGQTQAFFTVTIAGDTLHEATPEQARFQVNSTLPGGTTAVLGTLVIEDLDTDLGWRNGTPANNRIDGGNGADSINGLGGNDSLVGLAGADVLLGQDGDDVLDGGLDGDWLVGGDGSDRLRGGAGQDSLEGGAGNDALYGEADDDALSGGQGRDILRGGLGQDTIDGGDDADLISGDDGNDSIVGGSGIDTLSGGNGADTMEGGDGNDFLYGDADDDQISGGAGVDSIQGGAGHDWLSGGSSADVLRGQDGEDLAQGGSGADQIFGDAGADTLQGDAGDDRLRGGTGHDVIEGGADQDGLYGEDGDDALAGDAGQDTLFGGRGADSLSGGDDNDMLVGQDDDDLIMGDGGDDSLSGGAGADTLIGGLGSDRLAGDGGPDLFLWRSLAESNPFAIDRILGFQPGQDRLDVSAIDADALAPGDQAFAFIGAAAFSGGAGVAQARLYVSGTTTWLALDTADADATPEFMVRLIGAPAVTAADLIL</sequence>
<evidence type="ECO:0000256" key="4">
    <source>
        <dbReference type="ARBA" id="ARBA00022525"/>
    </source>
</evidence>
<dbReference type="GO" id="GO:0007154">
    <property type="term" value="P:cell communication"/>
    <property type="evidence" value="ECO:0007669"/>
    <property type="project" value="InterPro"/>
</dbReference>
<feature type="region of interest" description="Disordered" evidence="11">
    <location>
        <begin position="695"/>
        <end position="916"/>
    </location>
</feature>
<dbReference type="AlphaFoldDB" id="A0A6M1LJN0"/>
<evidence type="ECO:0000256" key="8">
    <source>
        <dbReference type="ARBA" id="ARBA00022837"/>
    </source>
</evidence>
<evidence type="ECO:0000256" key="1">
    <source>
        <dbReference type="ARBA" id="ARBA00001913"/>
    </source>
</evidence>
<dbReference type="EMBL" id="JAAIKB010000003">
    <property type="protein sequence ID" value="NGM20510.1"/>
    <property type="molecule type" value="Genomic_DNA"/>
</dbReference>
<dbReference type="SMART" id="SM00237">
    <property type="entry name" value="Calx_beta"/>
    <property type="match status" value="1"/>
</dbReference>
<dbReference type="InterPro" id="IPR038081">
    <property type="entry name" value="CalX-like_sf"/>
</dbReference>
<keyword evidence="6" id="KW-0732">Signal</keyword>
<dbReference type="InterPro" id="IPR011049">
    <property type="entry name" value="Serralysin-like_metalloprot_C"/>
</dbReference>
<dbReference type="Pfam" id="PF00353">
    <property type="entry name" value="HemolysinCabind"/>
    <property type="match status" value="6"/>
</dbReference>
<evidence type="ECO:0000313" key="14">
    <source>
        <dbReference type="Proteomes" id="UP000475385"/>
    </source>
</evidence>
<dbReference type="PANTHER" id="PTHR38340">
    <property type="entry name" value="S-LAYER PROTEIN"/>
    <property type="match status" value="1"/>
</dbReference>
<evidence type="ECO:0000256" key="7">
    <source>
        <dbReference type="ARBA" id="ARBA00022737"/>
    </source>
</evidence>
<dbReference type="GO" id="GO:0005509">
    <property type="term" value="F:calcium ion binding"/>
    <property type="evidence" value="ECO:0007669"/>
    <property type="project" value="InterPro"/>
</dbReference>
<name>A0A6M1LJN0_9PROT</name>
<reference evidence="13 14" key="1">
    <citation type="submission" date="2020-02" db="EMBL/GenBank/DDBJ databases">
        <authorList>
            <person name="Kim H.M."/>
            <person name="Jeon C.O."/>
        </authorList>
    </citation>
    <scope>NUCLEOTIDE SEQUENCE [LARGE SCALE GENOMIC DNA]</scope>
    <source>
        <strain evidence="13 14">PeD5</strain>
    </source>
</reference>
<dbReference type="InterPro" id="IPR001343">
    <property type="entry name" value="Hemolysn_Ca-bd"/>
</dbReference>
<keyword evidence="8" id="KW-0106">Calcium</keyword>
<comment type="caution">
    <text evidence="13">The sequence shown here is derived from an EMBL/GenBank/DDBJ whole genome shotgun (WGS) entry which is preliminary data.</text>
</comment>
<dbReference type="SUPFAM" id="SSF51120">
    <property type="entry name" value="beta-Roll"/>
    <property type="match status" value="4"/>
</dbReference>
<evidence type="ECO:0000256" key="10">
    <source>
        <dbReference type="ARBA" id="ARBA00023136"/>
    </source>
</evidence>
<dbReference type="GO" id="GO:0005615">
    <property type="term" value="C:extracellular space"/>
    <property type="evidence" value="ECO:0007669"/>
    <property type="project" value="InterPro"/>
</dbReference>
<dbReference type="InterPro" id="IPR013858">
    <property type="entry name" value="Peptidase_M10B_C"/>
</dbReference>
<dbReference type="InterPro" id="IPR003644">
    <property type="entry name" value="Calx_beta"/>
</dbReference>
<dbReference type="SUPFAM" id="SSF141072">
    <property type="entry name" value="CalX-like"/>
    <property type="match status" value="3"/>
</dbReference>
<keyword evidence="14" id="KW-1185">Reference proteome</keyword>
<dbReference type="PROSITE" id="PS00330">
    <property type="entry name" value="HEMOLYSIN_CALCIUM"/>
    <property type="match status" value="6"/>
</dbReference>
<evidence type="ECO:0000313" key="13">
    <source>
        <dbReference type="EMBL" id="NGM20510.1"/>
    </source>
</evidence>
<evidence type="ECO:0000256" key="11">
    <source>
        <dbReference type="SAM" id="MobiDB-lite"/>
    </source>
</evidence>